<dbReference type="PANTHER" id="PTHR19980:SF0">
    <property type="entry name" value="CLEAVAGE STIMULATION FACTOR SUBUNIT 3"/>
    <property type="match status" value="1"/>
</dbReference>
<gene>
    <name evidence="2" type="ORF">A2U01_0018834</name>
</gene>
<sequence>MLNGTTLIDKGSIPSISTTPSKVVYPDTSKMLIYDPKHNPGTGAGTSGGTNAFDEILKATPPAVVAFLANLPAVDGPTPNVDIVLSICLQSDFPTGQSGKAGIPSQLPGGPAPATSELSGSSKSHPVQ</sequence>
<evidence type="ECO:0000313" key="3">
    <source>
        <dbReference type="Proteomes" id="UP000265520"/>
    </source>
</evidence>
<reference evidence="2 3" key="1">
    <citation type="journal article" date="2018" name="Front. Plant Sci.">
        <title>Red Clover (Trifolium pratense) and Zigzag Clover (T. medium) - A Picture of Genomic Similarities and Differences.</title>
        <authorList>
            <person name="Dluhosova J."/>
            <person name="Istvanek J."/>
            <person name="Nedelnik J."/>
            <person name="Repkova J."/>
        </authorList>
    </citation>
    <scope>NUCLEOTIDE SEQUENCE [LARGE SCALE GENOMIC DNA]</scope>
    <source>
        <strain evidence="3">cv. 10/8</strain>
        <tissue evidence="2">Leaf</tissue>
    </source>
</reference>
<dbReference type="GO" id="GO:0005634">
    <property type="term" value="C:nucleus"/>
    <property type="evidence" value="ECO:0007669"/>
    <property type="project" value="TreeGrafter"/>
</dbReference>
<name>A0A392NFJ3_9FABA</name>
<comment type="caution">
    <text evidence="2">The sequence shown here is derived from an EMBL/GenBank/DDBJ whole genome shotgun (WGS) entry which is preliminary data.</text>
</comment>
<evidence type="ECO:0000313" key="2">
    <source>
        <dbReference type="EMBL" id="MCH97838.1"/>
    </source>
</evidence>
<evidence type="ECO:0000256" key="1">
    <source>
        <dbReference type="SAM" id="MobiDB-lite"/>
    </source>
</evidence>
<dbReference type="GO" id="GO:0003729">
    <property type="term" value="F:mRNA binding"/>
    <property type="evidence" value="ECO:0007669"/>
    <property type="project" value="TreeGrafter"/>
</dbReference>
<feature type="region of interest" description="Disordered" evidence="1">
    <location>
        <begin position="97"/>
        <end position="128"/>
    </location>
</feature>
<dbReference type="AlphaFoldDB" id="A0A392NFJ3"/>
<organism evidence="2 3">
    <name type="scientific">Trifolium medium</name>
    <dbReference type="NCBI Taxonomy" id="97028"/>
    <lineage>
        <taxon>Eukaryota</taxon>
        <taxon>Viridiplantae</taxon>
        <taxon>Streptophyta</taxon>
        <taxon>Embryophyta</taxon>
        <taxon>Tracheophyta</taxon>
        <taxon>Spermatophyta</taxon>
        <taxon>Magnoliopsida</taxon>
        <taxon>eudicotyledons</taxon>
        <taxon>Gunneridae</taxon>
        <taxon>Pentapetalae</taxon>
        <taxon>rosids</taxon>
        <taxon>fabids</taxon>
        <taxon>Fabales</taxon>
        <taxon>Fabaceae</taxon>
        <taxon>Papilionoideae</taxon>
        <taxon>50 kb inversion clade</taxon>
        <taxon>NPAAA clade</taxon>
        <taxon>Hologalegina</taxon>
        <taxon>IRL clade</taxon>
        <taxon>Trifolieae</taxon>
        <taxon>Trifolium</taxon>
    </lineage>
</organism>
<dbReference type="Proteomes" id="UP000265520">
    <property type="component" value="Unassembled WGS sequence"/>
</dbReference>
<dbReference type="PANTHER" id="PTHR19980">
    <property type="entry name" value="RNA CLEAVAGE STIMULATION FACTOR"/>
    <property type="match status" value="1"/>
</dbReference>
<feature type="compositionally biased region" description="Polar residues" evidence="1">
    <location>
        <begin position="116"/>
        <end position="128"/>
    </location>
</feature>
<feature type="non-terminal residue" evidence="2">
    <location>
        <position position="128"/>
    </location>
</feature>
<keyword evidence="3" id="KW-1185">Reference proteome</keyword>
<accession>A0A392NFJ3</accession>
<protein>
    <submittedName>
        <fullName evidence="2">Cleavage stimulation factor subunit 3-like</fullName>
    </submittedName>
</protein>
<dbReference type="InterPro" id="IPR045243">
    <property type="entry name" value="Rna14-like"/>
</dbReference>
<dbReference type="GO" id="GO:0031124">
    <property type="term" value="P:mRNA 3'-end processing"/>
    <property type="evidence" value="ECO:0007669"/>
    <property type="project" value="InterPro"/>
</dbReference>
<proteinExistence type="predicted"/>
<dbReference type="EMBL" id="LXQA010036047">
    <property type="protein sequence ID" value="MCH97838.1"/>
    <property type="molecule type" value="Genomic_DNA"/>
</dbReference>